<accession>A0A0J9BK47</accession>
<evidence type="ECO:0000313" key="2">
    <source>
        <dbReference type="EMBL" id="KMW13283.1"/>
    </source>
</evidence>
<feature type="transmembrane region" description="Helical" evidence="1">
    <location>
        <begin position="7"/>
        <end position="28"/>
    </location>
</feature>
<dbReference type="GeneID" id="93163684"/>
<protein>
    <submittedName>
        <fullName evidence="2">Uncharacterized protein</fullName>
    </submittedName>
</protein>
<dbReference type="PATRIC" id="fig|742734.4.peg.221"/>
<dbReference type="RefSeq" id="WP_048929017.1">
    <property type="nucleotide sequence ID" value="NZ_KQ235875.1"/>
</dbReference>
<dbReference type="Proteomes" id="UP000037392">
    <property type="component" value="Unassembled WGS sequence"/>
</dbReference>
<keyword evidence="1" id="KW-0812">Transmembrane</keyword>
<proteinExistence type="predicted"/>
<organism evidence="2 3">
    <name type="scientific">[Clostridium] citroniae WAL-19142</name>
    <dbReference type="NCBI Taxonomy" id="742734"/>
    <lineage>
        <taxon>Bacteria</taxon>
        <taxon>Bacillati</taxon>
        <taxon>Bacillota</taxon>
        <taxon>Clostridia</taxon>
        <taxon>Lachnospirales</taxon>
        <taxon>Lachnospiraceae</taxon>
        <taxon>Enterocloster</taxon>
    </lineage>
</organism>
<evidence type="ECO:0000313" key="3">
    <source>
        <dbReference type="Proteomes" id="UP000037392"/>
    </source>
</evidence>
<sequence length="59" mass="6528">MNRETALVLQNTGMLLIIVVMLTDSFLYALTSEFIIVCALISAVLMIIGISILKKEPRC</sequence>
<comment type="caution">
    <text evidence="2">The sequence shown here is derived from an EMBL/GenBank/DDBJ whole genome shotgun (WGS) entry which is preliminary data.</text>
</comment>
<keyword evidence="1" id="KW-0472">Membrane</keyword>
<keyword evidence="1" id="KW-1133">Transmembrane helix</keyword>
<evidence type="ECO:0000256" key="1">
    <source>
        <dbReference type="SAM" id="Phobius"/>
    </source>
</evidence>
<reference evidence="2 3" key="1">
    <citation type="submission" date="2011-04" db="EMBL/GenBank/DDBJ databases">
        <title>The Genome Sequence of Clostridium citroniae WAL-19142.</title>
        <authorList>
            <consortium name="The Broad Institute Genome Sequencing Platform"/>
            <person name="Earl A."/>
            <person name="Ward D."/>
            <person name="Feldgarden M."/>
            <person name="Gevers D."/>
            <person name="Warren Y.A."/>
            <person name="Tyrrell K.L."/>
            <person name="Citron D.M."/>
            <person name="Goldstein E.J."/>
            <person name="Daigneault M."/>
            <person name="Allen-Vercoe E."/>
            <person name="Young S.K."/>
            <person name="Zeng Q."/>
            <person name="Gargeya S."/>
            <person name="Fitzgerald M."/>
            <person name="Haas B."/>
            <person name="Abouelleil A."/>
            <person name="Alvarado L."/>
            <person name="Arachchi H.M."/>
            <person name="Berlin A."/>
            <person name="Brown A."/>
            <person name="Chapman S.B."/>
            <person name="Chen Z."/>
            <person name="Dunbar C."/>
            <person name="Freedman E."/>
            <person name="Gearin G."/>
            <person name="Gellesch M."/>
            <person name="Goldberg J."/>
            <person name="Griggs A."/>
            <person name="Gujja S."/>
            <person name="Heilman E.R."/>
            <person name="Heiman D."/>
            <person name="Howarth C."/>
            <person name="Larson L."/>
            <person name="Lui A."/>
            <person name="MacDonald P.J."/>
            <person name="Mehta T."/>
            <person name="Montmayeur A."/>
            <person name="Murphy C."/>
            <person name="Neiman D."/>
            <person name="Pearson M."/>
            <person name="Priest M."/>
            <person name="Roberts A."/>
            <person name="Saif S."/>
            <person name="Shea T."/>
            <person name="Shenoy N."/>
            <person name="Sisk P."/>
            <person name="Stolte C."/>
            <person name="Sykes S."/>
            <person name="White J."/>
            <person name="Yandava C."/>
            <person name="Wortman J."/>
            <person name="Nusbaum C."/>
            <person name="Birren B."/>
        </authorList>
    </citation>
    <scope>NUCLEOTIDE SEQUENCE [LARGE SCALE GENOMIC DNA]</scope>
    <source>
        <strain evidence="2 3">WAL-19142</strain>
    </source>
</reference>
<gene>
    <name evidence="2" type="ORF">HMPREF9470_00204</name>
</gene>
<dbReference type="AlphaFoldDB" id="A0A0J9BK47"/>
<feature type="transmembrane region" description="Helical" evidence="1">
    <location>
        <begin position="34"/>
        <end position="53"/>
    </location>
</feature>
<dbReference type="EMBL" id="ADLK01000045">
    <property type="protein sequence ID" value="KMW13283.1"/>
    <property type="molecule type" value="Genomic_DNA"/>
</dbReference>
<name>A0A0J9BK47_9FIRM</name>